<comment type="caution">
    <text evidence="2">The sequence shown here is derived from an EMBL/GenBank/DDBJ whole genome shotgun (WGS) entry which is preliminary data.</text>
</comment>
<accession>A0AAD7F011</accession>
<dbReference type="InterPro" id="IPR015942">
    <property type="entry name" value="Asp/Glu/hydantoin_racemase"/>
</dbReference>
<dbReference type="PANTHER" id="PTHR28047:SF5">
    <property type="entry name" value="PROTEIN DCG1"/>
    <property type="match status" value="1"/>
</dbReference>
<keyword evidence="3" id="KW-1185">Reference proteome</keyword>
<name>A0AAD7F011_9AGAR</name>
<dbReference type="EMBL" id="JARIHO010000008">
    <property type="protein sequence ID" value="KAJ7357123.1"/>
    <property type="molecule type" value="Genomic_DNA"/>
</dbReference>
<dbReference type="InterPro" id="IPR053714">
    <property type="entry name" value="Iso_Racemase_Enz_sf"/>
</dbReference>
<evidence type="ECO:0000256" key="1">
    <source>
        <dbReference type="ARBA" id="ARBA00038414"/>
    </source>
</evidence>
<proteinExistence type="inferred from homology"/>
<dbReference type="PANTHER" id="PTHR28047">
    <property type="entry name" value="PROTEIN DCG1"/>
    <property type="match status" value="1"/>
</dbReference>
<dbReference type="Pfam" id="PF01177">
    <property type="entry name" value="Asp_Glu_race"/>
    <property type="match status" value="1"/>
</dbReference>
<evidence type="ECO:0000313" key="3">
    <source>
        <dbReference type="Proteomes" id="UP001218218"/>
    </source>
</evidence>
<gene>
    <name evidence="2" type="ORF">DFH08DRAFT_736444</name>
</gene>
<evidence type="ECO:0000313" key="2">
    <source>
        <dbReference type="EMBL" id="KAJ7357123.1"/>
    </source>
</evidence>
<reference evidence="2" key="1">
    <citation type="submission" date="2023-03" db="EMBL/GenBank/DDBJ databases">
        <title>Massive genome expansion in bonnet fungi (Mycena s.s.) driven by repeated elements and novel gene families across ecological guilds.</title>
        <authorList>
            <consortium name="Lawrence Berkeley National Laboratory"/>
            <person name="Harder C.B."/>
            <person name="Miyauchi S."/>
            <person name="Viragh M."/>
            <person name="Kuo A."/>
            <person name="Thoen E."/>
            <person name="Andreopoulos B."/>
            <person name="Lu D."/>
            <person name="Skrede I."/>
            <person name="Drula E."/>
            <person name="Henrissat B."/>
            <person name="Morin E."/>
            <person name="Kohler A."/>
            <person name="Barry K."/>
            <person name="LaButti K."/>
            <person name="Morin E."/>
            <person name="Salamov A."/>
            <person name="Lipzen A."/>
            <person name="Mereny Z."/>
            <person name="Hegedus B."/>
            <person name="Baldrian P."/>
            <person name="Stursova M."/>
            <person name="Weitz H."/>
            <person name="Taylor A."/>
            <person name="Grigoriev I.V."/>
            <person name="Nagy L.G."/>
            <person name="Martin F."/>
            <person name="Kauserud H."/>
        </authorList>
    </citation>
    <scope>NUCLEOTIDE SEQUENCE</scope>
    <source>
        <strain evidence="2">CBHHK002</strain>
    </source>
</reference>
<dbReference type="InterPro" id="IPR052186">
    <property type="entry name" value="Hydantoin_racemase-like"/>
</dbReference>
<dbReference type="Proteomes" id="UP001218218">
    <property type="component" value="Unassembled WGS sequence"/>
</dbReference>
<dbReference type="Gene3D" id="3.40.50.12500">
    <property type="match status" value="1"/>
</dbReference>
<organism evidence="2 3">
    <name type="scientific">Mycena albidolilacea</name>
    <dbReference type="NCBI Taxonomy" id="1033008"/>
    <lineage>
        <taxon>Eukaryota</taxon>
        <taxon>Fungi</taxon>
        <taxon>Dikarya</taxon>
        <taxon>Basidiomycota</taxon>
        <taxon>Agaricomycotina</taxon>
        <taxon>Agaricomycetes</taxon>
        <taxon>Agaricomycetidae</taxon>
        <taxon>Agaricales</taxon>
        <taxon>Marasmiineae</taxon>
        <taxon>Mycenaceae</taxon>
        <taxon>Mycena</taxon>
    </lineage>
</organism>
<comment type="similarity">
    <text evidence="1">Belongs to the HyuE racemase family.</text>
</comment>
<dbReference type="AlphaFoldDB" id="A0AAD7F011"/>
<sequence length="246" mass="25739">MKEPLRTRSLSIDYSSTMPTSILVINPNSSQSVTDGLTSTLAAPPETSLTFYTAPANAPPSINDVTGGTLSAAICFQNIVEKGLIEEYDGFLVSCFSEHPLIPMLRDATRKPVIGILQAAIAQALLCGQRFGIVATGAGYRYDRHAEVRNVLGGSSDRFAGMVATGLGVVELREGDRQHVESSMKKASGALAGLGADVLIMGCAGMAGMEELVQSGVKDAGFGFVRVVDGNKAGVEMVGALIRLSK</sequence>
<protein>
    <submittedName>
        <fullName evidence="2">Asp/Glu/hydantoin racemase</fullName>
    </submittedName>
</protein>
<dbReference type="GO" id="GO:0047661">
    <property type="term" value="F:amino-acid racemase activity"/>
    <property type="evidence" value="ECO:0007669"/>
    <property type="project" value="InterPro"/>
</dbReference>